<accession>A0A9D4GLD4</accession>
<dbReference type="AlphaFoldDB" id="A0A9D4GLD4"/>
<dbReference type="EMBL" id="JAIWYP010000005">
    <property type="protein sequence ID" value="KAH3817556.1"/>
    <property type="molecule type" value="Genomic_DNA"/>
</dbReference>
<protein>
    <submittedName>
        <fullName evidence="1">Uncharacterized protein</fullName>
    </submittedName>
</protein>
<dbReference type="Proteomes" id="UP000828390">
    <property type="component" value="Unassembled WGS sequence"/>
</dbReference>
<evidence type="ECO:0000313" key="1">
    <source>
        <dbReference type="EMBL" id="KAH3817556.1"/>
    </source>
</evidence>
<reference evidence="1" key="1">
    <citation type="journal article" date="2019" name="bioRxiv">
        <title>The Genome of the Zebra Mussel, Dreissena polymorpha: A Resource for Invasive Species Research.</title>
        <authorList>
            <person name="McCartney M.A."/>
            <person name="Auch B."/>
            <person name="Kono T."/>
            <person name="Mallez S."/>
            <person name="Zhang Y."/>
            <person name="Obille A."/>
            <person name="Becker A."/>
            <person name="Abrahante J.E."/>
            <person name="Garbe J."/>
            <person name="Badalamenti J.P."/>
            <person name="Herman A."/>
            <person name="Mangelson H."/>
            <person name="Liachko I."/>
            <person name="Sullivan S."/>
            <person name="Sone E.D."/>
            <person name="Koren S."/>
            <person name="Silverstein K.A.T."/>
            <person name="Beckman K.B."/>
            <person name="Gohl D.M."/>
        </authorList>
    </citation>
    <scope>NUCLEOTIDE SEQUENCE</scope>
    <source>
        <strain evidence="1">Duluth1</strain>
        <tissue evidence="1">Whole animal</tissue>
    </source>
</reference>
<keyword evidence="2" id="KW-1185">Reference proteome</keyword>
<comment type="caution">
    <text evidence="1">The sequence shown here is derived from an EMBL/GenBank/DDBJ whole genome shotgun (WGS) entry which is preliminary data.</text>
</comment>
<sequence>MVRTLLARSPDLGQYAPLMEEHKEEDANGFFNFLRMGKQTYQDILIRIGDRIKLKKSKLREASVIWN</sequence>
<gene>
    <name evidence="1" type="ORF">DPMN_119094</name>
</gene>
<evidence type="ECO:0000313" key="2">
    <source>
        <dbReference type="Proteomes" id="UP000828390"/>
    </source>
</evidence>
<organism evidence="1 2">
    <name type="scientific">Dreissena polymorpha</name>
    <name type="common">Zebra mussel</name>
    <name type="synonym">Mytilus polymorpha</name>
    <dbReference type="NCBI Taxonomy" id="45954"/>
    <lineage>
        <taxon>Eukaryota</taxon>
        <taxon>Metazoa</taxon>
        <taxon>Spiralia</taxon>
        <taxon>Lophotrochozoa</taxon>
        <taxon>Mollusca</taxon>
        <taxon>Bivalvia</taxon>
        <taxon>Autobranchia</taxon>
        <taxon>Heteroconchia</taxon>
        <taxon>Euheterodonta</taxon>
        <taxon>Imparidentia</taxon>
        <taxon>Neoheterodontei</taxon>
        <taxon>Myida</taxon>
        <taxon>Dreissenoidea</taxon>
        <taxon>Dreissenidae</taxon>
        <taxon>Dreissena</taxon>
    </lineage>
</organism>
<reference evidence="1" key="2">
    <citation type="submission" date="2020-11" db="EMBL/GenBank/DDBJ databases">
        <authorList>
            <person name="McCartney M.A."/>
            <person name="Auch B."/>
            <person name="Kono T."/>
            <person name="Mallez S."/>
            <person name="Becker A."/>
            <person name="Gohl D.M."/>
            <person name="Silverstein K.A.T."/>
            <person name="Koren S."/>
            <person name="Bechman K.B."/>
            <person name="Herman A."/>
            <person name="Abrahante J.E."/>
            <person name="Garbe J."/>
        </authorList>
    </citation>
    <scope>NUCLEOTIDE SEQUENCE</scope>
    <source>
        <strain evidence="1">Duluth1</strain>
        <tissue evidence="1">Whole animal</tissue>
    </source>
</reference>
<proteinExistence type="predicted"/>
<name>A0A9D4GLD4_DREPO</name>